<reference evidence="2" key="1">
    <citation type="journal article" date="2020" name="Appl. Environ. Microbiol.">
        <title>Diazotrophic Anaeromyxobacter Isolates from Soils.</title>
        <authorList>
            <person name="Masuda Y."/>
            <person name="Yamanaka H."/>
            <person name="Xu Z.X."/>
            <person name="Shiratori Y."/>
            <person name="Aono T."/>
            <person name="Amachi S."/>
            <person name="Senoo K."/>
            <person name="Itoh H."/>
        </authorList>
    </citation>
    <scope>NUCLEOTIDE SEQUENCE [LARGE SCALE GENOMIC DNA]</scope>
    <source>
        <strain evidence="2">R267</strain>
    </source>
</reference>
<keyword evidence="2" id="KW-1185">Reference proteome</keyword>
<accession>A0A7I9VJN5</accession>
<evidence type="ECO:0008006" key="3">
    <source>
        <dbReference type="Google" id="ProtNLM"/>
    </source>
</evidence>
<evidence type="ECO:0000313" key="2">
    <source>
        <dbReference type="Proteomes" id="UP000503640"/>
    </source>
</evidence>
<dbReference type="Proteomes" id="UP000503640">
    <property type="component" value="Unassembled WGS sequence"/>
</dbReference>
<dbReference type="RefSeq" id="WP_209005131.1">
    <property type="nucleotide sequence ID" value="NZ_BJTG01000003.1"/>
</dbReference>
<gene>
    <name evidence="1" type="ORF">AMYX_13630</name>
</gene>
<evidence type="ECO:0000313" key="1">
    <source>
        <dbReference type="EMBL" id="GEJ56622.1"/>
    </source>
</evidence>
<proteinExistence type="predicted"/>
<organism evidence="1 2">
    <name type="scientific">Anaeromyxobacter diazotrophicus</name>
    <dbReference type="NCBI Taxonomy" id="2590199"/>
    <lineage>
        <taxon>Bacteria</taxon>
        <taxon>Pseudomonadati</taxon>
        <taxon>Myxococcota</taxon>
        <taxon>Myxococcia</taxon>
        <taxon>Myxococcales</taxon>
        <taxon>Cystobacterineae</taxon>
        <taxon>Anaeromyxobacteraceae</taxon>
        <taxon>Anaeromyxobacter</taxon>
    </lineage>
</organism>
<sequence length="244" mass="26691">MANNVHFILQAKGGVGKSFIAALLAQHYWSRGGEPAVCIDTDPANLTLSGYKRLGARPVDILEPGSTSRVNPRAFDALLNSIAQETSDFIVDSGASSFLTLTDYLLETRAIEALVEIGKEIHLHTVITGGQALRDTLKGFDSLALHAPPEAKLVVWLNEYFGPVESDGKGFKDMAVYERHRDRIAALVSIPKMNPYTSGKDLEIMIARKLTFAEALAGDAFGLMEKQRIREIQKHLFAQLALIA</sequence>
<dbReference type="EMBL" id="BJTG01000003">
    <property type="protein sequence ID" value="GEJ56622.1"/>
    <property type="molecule type" value="Genomic_DNA"/>
</dbReference>
<protein>
    <recommendedName>
        <fullName evidence="3">Conjugal transfer protein TraL</fullName>
    </recommendedName>
</protein>
<comment type="caution">
    <text evidence="1">The sequence shown here is derived from an EMBL/GenBank/DDBJ whole genome shotgun (WGS) entry which is preliminary data.</text>
</comment>
<dbReference type="SUPFAM" id="SSF52540">
    <property type="entry name" value="P-loop containing nucleoside triphosphate hydrolases"/>
    <property type="match status" value="1"/>
</dbReference>
<dbReference type="Gene3D" id="3.40.50.300">
    <property type="entry name" value="P-loop containing nucleotide triphosphate hydrolases"/>
    <property type="match status" value="1"/>
</dbReference>
<dbReference type="AlphaFoldDB" id="A0A7I9VJN5"/>
<dbReference type="InterPro" id="IPR027417">
    <property type="entry name" value="P-loop_NTPase"/>
</dbReference>
<name>A0A7I9VJN5_9BACT</name>